<dbReference type="EMBL" id="JAFIMR010000062">
    <property type="protein sequence ID" value="KAI1852194.1"/>
    <property type="molecule type" value="Genomic_DNA"/>
</dbReference>
<evidence type="ECO:0000256" key="1">
    <source>
        <dbReference type="SAM" id="MobiDB-lite"/>
    </source>
</evidence>
<dbReference type="Proteomes" id="UP000829685">
    <property type="component" value="Unassembled WGS sequence"/>
</dbReference>
<accession>A0A9P9W927</accession>
<gene>
    <name evidence="2" type="ORF">JX265_013047</name>
</gene>
<evidence type="ECO:0008006" key="4">
    <source>
        <dbReference type="Google" id="ProtNLM"/>
    </source>
</evidence>
<evidence type="ECO:0000313" key="2">
    <source>
        <dbReference type="EMBL" id="KAI1852194.1"/>
    </source>
</evidence>
<dbReference type="PANTHER" id="PTHR37012">
    <property type="entry name" value="B-ZIP TRANSCRIPTION FACTOR (EUROFUNG)-RELATED"/>
    <property type="match status" value="1"/>
</dbReference>
<organism evidence="2 3">
    <name type="scientific">Neoarthrinium moseri</name>
    <dbReference type="NCBI Taxonomy" id="1658444"/>
    <lineage>
        <taxon>Eukaryota</taxon>
        <taxon>Fungi</taxon>
        <taxon>Dikarya</taxon>
        <taxon>Ascomycota</taxon>
        <taxon>Pezizomycotina</taxon>
        <taxon>Sordariomycetes</taxon>
        <taxon>Xylariomycetidae</taxon>
        <taxon>Amphisphaeriales</taxon>
        <taxon>Apiosporaceae</taxon>
        <taxon>Neoarthrinium</taxon>
    </lineage>
</organism>
<proteinExistence type="predicted"/>
<sequence>MGQESPRSGGSEEGQSPSQARAPTSRQLKKREHDRKAQRLSRERTKARIAHLEELVKGFQQRDTSGQLAKLMGQLQAVTTERDALMGLLKSFETSIKDHLSQIEQLRQVSTAASPDRPGLRHNHCSEKATGSRLIDPVQLADNSSSLAARLEDPHTIGGETLPMRAYNDLSMVDELGISMGAGSSSQPLPEDHMFLDPLTEPVNDPVVPAATPGCDCYYESSLSDSYGNINLWHFANEVLTPVVLPAGGILADESWRDDIPVRALIDGWPAVENHLNGLPPLWKKLRRIDEGLFHSCGKVERLAILRMMHKLYLYSSAPTPDRRADVPPWFLSRPSQSIAHSYAIDFFAWPGIRERFIFSQHNYCGNLFWRLFSASIKILWPFEFRDCYTFNVDLGQYRVSDPFERRIQDINAWTMKDEIFNRWPEFYGDMPSFSQLTRRRPSIQFDNPFVFVVPEAVAEEEDQSFEQVATQVNATRYDKTMPYSNPNVGKGP</sequence>
<dbReference type="AlphaFoldDB" id="A0A9P9W927"/>
<dbReference type="Pfam" id="PF11905">
    <property type="entry name" value="DUF3425"/>
    <property type="match status" value="1"/>
</dbReference>
<comment type="caution">
    <text evidence="2">The sequence shown here is derived from an EMBL/GenBank/DDBJ whole genome shotgun (WGS) entry which is preliminary data.</text>
</comment>
<name>A0A9P9W927_9PEZI</name>
<feature type="compositionally biased region" description="Basic and acidic residues" evidence="1">
    <location>
        <begin position="34"/>
        <end position="46"/>
    </location>
</feature>
<dbReference type="PANTHER" id="PTHR37012:SF7">
    <property type="entry name" value="B-ZIP TRANSCRIPTION FACTOR (EUROFUNG)-RELATED"/>
    <property type="match status" value="1"/>
</dbReference>
<reference evidence="2" key="1">
    <citation type="submission" date="2021-03" db="EMBL/GenBank/DDBJ databases">
        <title>Revisited historic fungal species revealed as producer of novel bioactive compounds through whole genome sequencing and comparative genomics.</title>
        <authorList>
            <person name="Vignolle G.A."/>
            <person name="Hochenegger N."/>
            <person name="Mach R.L."/>
            <person name="Mach-Aigner A.R."/>
            <person name="Javad Rahimi M."/>
            <person name="Salim K.A."/>
            <person name="Chan C.M."/>
            <person name="Lim L.B.L."/>
            <person name="Cai F."/>
            <person name="Druzhinina I.S."/>
            <person name="U'Ren J.M."/>
            <person name="Derntl C."/>
        </authorList>
    </citation>
    <scope>NUCLEOTIDE SEQUENCE</scope>
    <source>
        <strain evidence="2">TUCIM 5799</strain>
    </source>
</reference>
<keyword evidence="3" id="KW-1185">Reference proteome</keyword>
<dbReference type="InterPro" id="IPR021833">
    <property type="entry name" value="DUF3425"/>
</dbReference>
<feature type="region of interest" description="Disordered" evidence="1">
    <location>
        <begin position="1"/>
        <end position="46"/>
    </location>
</feature>
<evidence type="ECO:0000313" key="3">
    <source>
        <dbReference type="Proteomes" id="UP000829685"/>
    </source>
</evidence>
<protein>
    <recommendedName>
        <fullName evidence="4">BZIP transcription factor</fullName>
    </recommendedName>
</protein>
<dbReference type="CDD" id="cd14688">
    <property type="entry name" value="bZIP_YAP"/>
    <property type="match status" value="1"/>
</dbReference>
<feature type="compositionally biased region" description="Low complexity" evidence="1">
    <location>
        <begin position="1"/>
        <end position="19"/>
    </location>
</feature>